<keyword evidence="15" id="KW-0808">Transferase</keyword>
<keyword evidence="22" id="KW-1185">Reference proteome</keyword>
<dbReference type="Gene3D" id="3.30.420.10">
    <property type="entry name" value="Ribonuclease H-like superfamily/Ribonuclease H"/>
    <property type="match status" value="1"/>
</dbReference>
<keyword evidence="18" id="KW-1133">Transmembrane helix</keyword>
<dbReference type="PANTHER" id="PTHR42648">
    <property type="entry name" value="TRANSPOSASE, PUTATIVE-RELATED"/>
    <property type="match status" value="1"/>
</dbReference>
<dbReference type="SUPFAM" id="SSF53098">
    <property type="entry name" value="Ribonuclease H-like"/>
    <property type="match status" value="1"/>
</dbReference>
<dbReference type="InterPro" id="IPR054722">
    <property type="entry name" value="PolX-like_BBD"/>
</dbReference>
<evidence type="ECO:0000256" key="16">
    <source>
        <dbReference type="ARBA" id="ARBA00023113"/>
    </source>
</evidence>
<dbReference type="EMBL" id="AP028916">
    <property type="protein sequence ID" value="BES97747.1"/>
    <property type="molecule type" value="Genomic_DNA"/>
</dbReference>
<keyword evidence="8" id="KW-0547">Nucleotide-binding</keyword>
<evidence type="ECO:0000256" key="2">
    <source>
        <dbReference type="ARBA" id="ARBA00004211"/>
    </source>
</evidence>
<evidence type="ECO:0000256" key="17">
    <source>
        <dbReference type="ARBA" id="ARBA00023172"/>
    </source>
</evidence>
<keyword evidence="14" id="KW-0695">RNA-directed DNA polymerase</keyword>
<evidence type="ECO:0000256" key="1">
    <source>
        <dbReference type="ARBA" id="ARBA00002180"/>
    </source>
</evidence>
<dbReference type="InterPro" id="IPR001878">
    <property type="entry name" value="Znf_CCHC"/>
</dbReference>
<dbReference type="Pfam" id="PF05739">
    <property type="entry name" value="SNARE"/>
    <property type="match status" value="1"/>
</dbReference>
<keyword evidence="15" id="KW-0239">DNA-directed DNA polymerase</keyword>
<evidence type="ECO:0000256" key="18">
    <source>
        <dbReference type="SAM" id="Phobius"/>
    </source>
</evidence>
<accession>A0ABN7B4Q9</accession>
<dbReference type="InterPro" id="IPR001584">
    <property type="entry name" value="Integrase_cat-core"/>
</dbReference>
<dbReference type="InterPro" id="IPR057670">
    <property type="entry name" value="SH3_retrovirus"/>
</dbReference>
<evidence type="ECO:0000256" key="14">
    <source>
        <dbReference type="ARBA" id="ARBA00022918"/>
    </source>
</evidence>
<dbReference type="PROSITE" id="PS50994">
    <property type="entry name" value="INTEGRASE"/>
    <property type="match status" value="1"/>
</dbReference>
<dbReference type="Pfam" id="PF25597">
    <property type="entry name" value="SH3_retrovirus"/>
    <property type="match status" value="1"/>
</dbReference>
<organism evidence="21 22">
    <name type="scientific">Nesidiocoris tenuis</name>
    <dbReference type="NCBI Taxonomy" id="355587"/>
    <lineage>
        <taxon>Eukaryota</taxon>
        <taxon>Metazoa</taxon>
        <taxon>Ecdysozoa</taxon>
        <taxon>Arthropoda</taxon>
        <taxon>Hexapoda</taxon>
        <taxon>Insecta</taxon>
        <taxon>Pterygota</taxon>
        <taxon>Neoptera</taxon>
        <taxon>Paraneoptera</taxon>
        <taxon>Hemiptera</taxon>
        <taxon>Heteroptera</taxon>
        <taxon>Panheteroptera</taxon>
        <taxon>Cimicomorpha</taxon>
        <taxon>Miridae</taxon>
        <taxon>Dicyphina</taxon>
        <taxon>Nesidiocoris</taxon>
    </lineage>
</organism>
<keyword evidence="10" id="KW-0378">Hydrolase</keyword>
<dbReference type="InterPro" id="IPR039537">
    <property type="entry name" value="Retrotran_Ty1/copia-like"/>
</dbReference>
<dbReference type="PROSITE" id="PS00914">
    <property type="entry name" value="SYNTAXIN"/>
    <property type="match status" value="1"/>
</dbReference>
<keyword evidence="4" id="KW-1188">Viral release from host cell</keyword>
<dbReference type="InterPro" id="IPR006012">
    <property type="entry name" value="Syntaxin/epimorphin_CS"/>
</dbReference>
<dbReference type="SMART" id="SM00397">
    <property type="entry name" value="t_SNARE"/>
    <property type="match status" value="1"/>
</dbReference>
<feature type="domain" description="Integrase catalytic" evidence="20">
    <location>
        <begin position="455"/>
        <end position="626"/>
    </location>
</feature>
<gene>
    <name evidence="21" type="ORF">NTJ_10556</name>
</gene>
<dbReference type="InterPro" id="IPR036397">
    <property type="entry name" value="RNaseH_sf"/>
</dbReference>
<evidence type="ECO:0000256" key="7">
    <source>
        <dbReference type="ARBA" id="ARBA00022723"/>
    </source>
</evidence>
<evidence type="ECO:0000256" key="11">
    <source>
        <dbReference type="ARBA" id="ARBA00022840"/>
    </source>
</evidence>
<evidence type="ECO:0000259" key="19">
    <source>
        <dbReference type="PROSITE" id="PS50192"/>
    </source>
</evidence>
<protein>
    <submittedName>
        <fullName evidence="21">Hydra magnipapillata</fullName>
    </submittedName>
</protein>
<dbReference type="SMART" id="SM00343">
    <property type="entry name" value="ZnF_C2HC"/>
    <property type="match status" value="1"/>
</dbReference>
<feature type="transmembrane region" description="Helical" evidence="18">
    <location>
        <begin position="896"/>
        <end position="916"/>
    </location>
</feature>
<dbReference type="Pfam" id="PF22936">
    <property type="entry name" value="Pol_BBD"/>
    <property type="match status" value="1"/>
</dbReference>
<evidence type="ECO:0000256" key="3">
    <source>
        <dbReference type="ARBA" id="ARBA00009063"/>
    </source>
</evidence>
<keyword evidence="7" id="KW-0479">Metal-binding</keyword>
<keyword evidence="12" id="KW-0460">Magnesium</keyword>
<evidence type="ECO:0000256" key="6">
    <source>
        <dbReference type="ARBA" id="ARBA00022722"/>
    </source>
</evidence>
<keyword evidence="18" id="KW-0472">Membrane</keyword>
<feature type="domain" description="T-SNARE coiled-coil homology" evidence="19">
    <location>
        <begin position="822"/>
        <end position="884"/>
    </location>
</feature>
<dbReference type="Gene3D" id="1.20.5.110">
    <property type="match status" value="1"/>
</dbReference>
<evidence type="ECO:0000313" key="21">
    <source>
        <dbReference type="EMBL" id="BES97747.1"/>
    </source>
</evidence>
<dbReference type="CDD" id="cd15848">
    <property type="entry name" value="SNARE_syntaxin1-like"/>
    <property type="match status" value="1"/>
</dbReference>
<reference evidence="21 22" key="1">
    <citation type="submission" date="2023-09" db="EMBL/GenBank/DDBJ databases">
        <title>Nesidiocoris tenuis whole genome shotgun sequence.</title>
        <authorList>
            <person name="Shibata T."/>
            <person name="Shimoda M."/>
            <person name="Kobayashi T."/>
            <person name="Uehara T."/>
        </authorList>
    </citation>
    <scope>NUCLEOTIDE SEQUENCE [LARGE SCALE GENOMIC DNA]</scope>
    <source>
        <strain evidence="21 22">Japan</strain>
    </source>
</reference>
<evidence type="ECO:0000259" key="20">
    <source>
        <dbReference type="PROSITE" id="PS50994"/>
    </source>
</evidence>
<keyword evidence="11" id="KW-0067">ATP-binding</keyword>
<keyword evidence="5" id="KW-0645">Protease</keyword>
<keyword evidence="6" id="KW-0540">Nuclease</keyword>
<dbReference type="InterPro" id="IPR000727">
    <property type="entry name" value="T_SNARE_dom"/>
</dbReference>
<sequence length="917" mass="102530">MSSETSGGLMNFEKLKGTSNYCDWKFHMMNCHDGLWYTIIGYPEDDKTATAARDRANDKALGKINLSVEKSSFPYVRSATTARDALQNSYKDKGLIRRLGLLRRLFSVKLADFRQMEDYVNEVMGIARQLSSIGKGIEDEFIGVILLQGLPSTYDPLVMTIETSNVEITSDYVRNKLLQDRKWSLGNTGSFHDNSALLAKKPFEKIKAIKSECWICRSMDHLSKDCPKNKADRNKVRESNALLAAFNIAEQCNASDWLVDSGCDNHYCNDKKSMINFKKSSLGSISVANGQKLRCEGVGDVPIRLVGSDADRINSAIFVPGLSNNLLSVSALVKSGYSIYFDKKGCGIYRKATITGGDVIATASLVGGIYKLNVLGSKNGENIDSCTPKINDEWSMITVESKVTWHLRLAHINPADMKKLRDRLAKGIAYNDNQESLKCASCIIGKLPRLQFKINKDKPFASEKLGLVHCDVVGPFLVDSYSGKRYFVTFTDDCTQRVFIYFLSQKIEVFEKFKEFKARVENEVGKKIKIFRTVGGGEFFSSAFEAFLKNEGIKHEKSIAFFPSQKGFVERTGRSIMKKVLAMLDHSNADHRMWAEAANTAAHLMNCSPTKRLKATVPFELWSGSKVDLSYLRVFGCVAFAYAKRRKLDSKAERLMFVGYSDVSKGYRLFDPKTSGVKTSRDVVFFEDEIFFAPKEASNHGRQEGESEILGDAVEKNLGETTPGNDFEDRALSSGECSDPIDIDDALKGPDARSLRGAMDREIASLVENNAWSLVGRPQNQKLVDSGRTTTNEELEEMLEQGNPAVFTQGIIMETQQAKQTLADIEARHADIIKLENSIRELHDMFMDMAMLVESQGELVDRIEYNVSSTTGAVTDAKEQLMIAEDYSVKARKKKIYIIVCLTITILILIVVLTFFL</sequence>
<evidence type="ECO:0000256" key="15">
    <source>
        <dbReference type="ARBA" id="ARBA00022932"/>
    </source>
</evidence>
<keyword evidence="18" id="KW-0812">Transmembrane</keyword>
<keyword evidence="17" id="KW-0233">DNA recombination</keyword>
<keyword evidence="15" id="KW-0548">Nucleotidyltransferase</keyword>
<dbReference type="SUPFAM" id="SSF47661">
    <property type="entry name" value="t-snare proteins"/>
    <property type="match status" value="1"/>
</dbReference>
<evidence type="ECO:0000256" key="13">
    <source>
        <dbReference type="ARBA" id="ARBA00022908"/>
    </source>
</evidence>
<comment type="similarity">
    <text evidence="3">Belongs to the syntaxin family.</text>
</comment>
<evidence type="ECO:0000256" key="8">
    <source>
        <dbReference type="ARBA" id="ARBA00022741"/>
    </source>
</evidence>
<comment type="function">
    <text evidence="1">The aspartyl protease (PR) mediates the proteolytic cleavages of the Gag and Gag-Pol polyproteins after assembly of the VLP.</text>
</comment>
<dbReference type="InterPro" id="IPR010989">
    <property type="entry name" value="SNARE"/>
</dbReference>
<evidence type="ECO:0000313" key="22">
    <source>
        <dbReference type="Proteomes" id="UP001307889"/>
    </source>
</evidence>
<dbReference type="Proteomes" id="UP001307889">
    <property type="component" value="Chromosome 8"/>
</dbReference>
<keyword evidence="16" id="KW-0917">Virion maturation</keyword>
<proteinExistence type="inferred from homology"/>
<comment type="subcellular location">
    <subcellularLocation>
        <location evidence="2">Membrane</location>
        <topology evidence="2">Single-pass type IV membrane protein</topology>
    </subcellularLocation>
</comment>
<evidence type="ECO:0000256" key="5">
    <source>
        <dbReference type="ARBA" id="ARBA00022670"/>
    </source>
</evidence>
<dbReference type="PANTHER" id="PTHR42648:SF11">
    <property type="entry name" value="TRANSPOSON TY4-P GAG-POL POLYPROTEIN"/>
    <property type="match status" value="1"/>
</dbReference>
<dbReference type="InterPro" id="IPR012337">
    <property type="entry name" value="RNaseH-like_sf"/>
</dbReference>
<keyword evidence="13" id="KW-0229">DNA integration</keyword>
<evidence type="ECO:0000256" key="12">
    <source>
        <dbReference type="ARBA" id="ARBA00022842"/>
    </source>
</evidence>
<evidence type="ECO:0000256" key="9">
    <source>
        <dbReference type="ARBA" id="ARBA00022759"/>
    </source>
</evidence>
<dbReference type="PROSITE" id="PS50192">
    <property type="entry name" value="T_SNARE"/>
    <property type="match status" value="1"/>
</dbReference>
<evidence type="ECO:0000256" key="4">
    <source>
        <dbReference type="ARBA" id="ARBA00022612"/>
    </source>
</evidence>
<evidence type="ECO:0000256" key="10">
    <source>
        <dbReference type="ARBA" id="ARBA00022801"/>
    </source>
</evidence>
<keyword evidence="9" id="KW-0255">Endonuclease</keyword>
<name>A0ABN7B4Q9_9HEMI</name>
<dbReference type="Pfam" id="PF14223">
    <property type="entry name" value="Retrotran_gag_2"/>
    <property type="match status" value="1"/>
</dbReference>